<keyword evidence="8" id="KW-1185">Reference proteome</keyword>
<evidence type="ECO:0000256" key="4">
    <source>
        <dbReference type="ARBA" id="ARBA00023315"/>
    </source>
</evidence>
<reference evidence="7 8" key="1">
    <citation type="journal article" date="2018" name="Front. Microbiol.">
        <title>Hydrolytic Capabilities as a Key to Environmental Success: Chitinolytic and Cellulolytic Acidobacteria From Acidic Sub-arctic Soils and Boreal Peatlands.</title>
        <authorList>
            <person name="Belova S.E."/>
            <person name="Ravin N.V."/>
            <person name="Pankratov T.A."/>
            <person name="Rakitin A.L."/>
            <person name="Ivanova A.A."/>
            <person name="Beletsky A.V."/>
            <person name="Mardanov A.V."/>
            <person name="Sinninghe Damste J.S."/>
            <person name="Dedysh S.N."/>
        </authorList>
    </citation>
    <scope>NUCLEOTIDE SEQUENCE [LARGE SCALE GENOMIC DNA]</scope>
    <source>
        <strain evidence="7 8">SBC82</strain>
        <plasmid evidence="8">pacpol2</plasmid>
    </source>
</reference>
<keyword evidence="7" id="KW-0614">Plasmid</keyword>
<dbReference type="EMBL" id="CP030842">
    <property type="protein sequence ID" value="AXC16080.1"/>
    <property type="molecule type" value="Genomic_DNA"/>
</dbReference>
<evidence type="ECO:0000313" key="8">
    <source>
        <dbReference type="Proteomes" id="UP000253606"/>
    </source>
</evidence>
<protein>
    <submittedName>
        <fullName evidence="7">Acetyltransferase</fullName>
    </submittedName>
</protein>
<dbReference type="GO" id="GO:0016747">
    <property type="term" value="F:acyltransferase activity, transferring groups other than amino-acyl groups"/>
    <property type="evidence" value="ECO:0007669"/>
    <property type="project" value="InterPro"/>
</dbReference>
<evidence type="ECO:0000256" key="1">
    <source>
        <dbReference type="ARBA" id="ARBA00022491"/>
    </source>
</evidence>
<dbReference type="PANTHER" id="PTHR36449:SF1">
    <property type="entry name" value="ACETYLTRANSFERASE"/>
    <property type="match status" value="1"/>
</dbReference>
<evidence type="ECO:0000313" key="7">
    <source>
        <dbReference type="EMBL" id="AXC16080.1"/>
    </source>
</evidence>
<evidence type="ECO:0000256" key="3">
    <source>
        <dbReference type="ARBA" id="ARBA00022679"/>
    </source>
</evidence>
<gene>
    <name evidence="7" type="ORF">ACPOL_6872</name>
</gene>
<dbReference type="PANTHER" id="PTHR36449">
    <property type="entry name" value="ACETYLTRANSFERASE-RELATED"/>
    <property type="match status" value="1"/>
</dbReference>
<organism evidence="7 8">
    <name type="scientific">Acidisarcina polymorpha</name>
    <dbReference type="NCBI Taxonomy" id="2211140"/>
    <lineage>
        <taxon>Bacteria</taxon>
        <taxon>Pseudomonadati</taxon>
        <taxon>Acidobacteriota</taxon>
        <taxon>Terriglobia</taxon>
        <taxon>Terriglobales</taxon>
        <taxon>Acidobacteriaceae</taxon>
        <taxon>Acidisarcina</taxon>
    </lineage>
</organism>
<keyword evidence="3 7" id="KW-0808">Transferase</keyword>
<keyword evidence="4" id="KW-0012">Acyltransferase</keyword>
<evidence type="ECO:0000256" key="2">
    <source>
        <dbReference type="ARBA" id="ARBA00022649"/>
    </source>
</evidence>
<proteinExistence type="predicted"/>
<dbReference type="Proteomes" id="UP000253606">
    <property type="component" value="Plasmid pACPOL2"/>
</dbReference>
<accession>A0A2Z5GAY7</accession>
<dbReference type="RefSeq" id="WP_114211271.1">
    <property type="nucleotide sequence ID" value="NZ_CP030842.1"/>
</dbReference>
<dbReference type="Gene3D" id="3.40.630.30">
    <property type="match status" value="1"/>
</dbReference>
<dbReference type="SUPFAM" id="SSF55729">
    <property type="entry name" value="Acyl-CoA N-acyltransferases (Nat)"/>
    <property type="match status" value="1"/>
</dbReference>
<feature type="domain" description="N-acetyltransferase" evidence="6">
    <location>
        <begin position="5"/>
        <end position="168"/>
    </location>
</feature>
<geneLocation type="plasmid" evidence="8">
    <name>pacpol2</name>
</geneLocation>
<sequence>MTAPFRLEPLSEVQDRSGFACGEEALDRYFQSQVTQDIRRHIANCFVAIDAATGALAGYYTIAATSIPTPDLPAEVTKRLPRYPSIPAVRIGRLAVDQKHQRRGLGAALLADAAQRTLDAPPAAYALVVDAKDDNASAFYQHHGFLRFASQPRTLFLPLATAAKILLGPA</sequence>
<dbReference type="KEGG" id="abas:ACPOL_6872"/>
<comment type="catalytic activity">
    <reaction evidence="5">
        <text>glycyl-tRNA(Gly) + acetyl-CoA = N-acetylglycyl-tRNA(Gly) + CoA + H(+)</text>
        <dbReference type="Rhea" id="RHEA:81867"/>
        <dbReference type="Rhea" id="RHEA-COMP:9683"/>
        <dbReference type="Rhea" id="RHEA-COMP:19766"/>
        <dbReference type="ChEBI" id="CHEBI:15378"/>
        <dbReference type="ChEBI" id="CHEBI:57287"/>
        <dbReference type="ChEBI" id="CHEBI:57288"/>
        <dbReference type="ChEBI" id="CHEBI:78522"/>
        <dbReference type="ChEBI" id="CHEBI:232036"/>
    </reaction>
</comment>
<dbReference type="InterPro" id="IPR016181">
    <property type="entry name" value="Acyl_CoA_acyltransferase"/>
</dbReference>
<name>A0A2Z5GAY7_9BACT</name>
<evidence type="ECO:0000256" key="5">
    <source>
        <dbReference type="ARBA" id="ARBA00049880"/>
    </source>
</evidence>
<dbReference type="AlphaFoldDB" id="A0A2Z5GAY7"/>
<keyword evidence="2" id="KW-1277">Toxin-antitoxin system</keyword>
<dbReference type="Pfam" id="PF13673">
    <property type="entry name" value="Acetyltransf_10"/>
    <property type="match status" value="1"/>
</dbReference>
<evidence type="ECO:0000259" key="6">
    <source>
        <dbReference type="PROSITE" id="PS51186"/>
    </source>
</evidence>
<keyword evidence="1" id="KW-0678">Repressor</keyword>
<dbReference type="PROSITE" id="PS51186">
    <property type="entry name" value="GNAT"/>
    <property type="match status" value="1"/>
</dbReference>
<dbReference type="InterPro" id="IPR000182">
    <property type="entry name" value="GNAT_dom"/>
</dbReference>
<dbReference type="OrthoDB" id="9793394at2"/>